<dbReference type="InterPro" id="IPR051258">
    <property type="entry name" value="Diverse_Substrate_Transporter"/>
</dbReference>
<feature type="domain" description="EamA" evidence="8">
    <location>
        <begin position="6"/>
        <end position="139"/>
    </location>
</feature>
<dbReference type="SUPFAM" id="SSF103481">
    <property type="entry name" value="Multidrug resistance efflux transporter EmrE"/>
    <property type="match status" value="2"/>
</dbReference>
<evidence type="ECO:0000259" key="8">
    <source>
        <dbReference type="Pfam" id="PF00892"/>
    </source>
</evidence>
<comment type="caution">
    <text evidence="9">The sequence shown here is derived from an EMBL/GenBank/DDBJ whole genome shotgun (WGS) entry which is preliminary data.</text>
</comment>
<keyword evidence="10" id="KW-1185">Reference proteome</keyword>
<feature type="domain" description="EamA" evidence="8">
    <location>
        <begin position="157"/>
        <end position="292"/>
    </location>
</feature>
<keyword evidence="6 7" id="KW-0472">Membrane</keyword>
<feature type="transmembrane region" description="Helical" evidence="7">
    <location>
        <begin position="156"/>
        <end position="176"/>
    </location>
</feature>
<evidence type="ECO:0000313" key="9">
    <source>
        <dbReference type="EMBL" id="MDA7028344.1"/>
    </source>
</evidence>
<feature type="transmembrane region" description="Helical" evidence="7">
    <location>
        <begin position="276"/>
        <end position="293"/>
    </location>
</feature>
<dbReference type="PANTHER" id="PTHR42920:SF15">
    <property type="entry name" value="MEMBRANE PROTEIN"/>
    <property type="match status" value="1"/>
</dbReference>
<dbReference type="PANTHER" id="PTHR42920">
    <property type="entry name" value="OS03G0707200 PROTEIN-RELATED"/>
    <property type="match status" value="1"/>
</dbReference>
<comment type="similarity">
    <text evidence="2">Belongs to the EamA transporter family.</text>
</comment>
<feature type="transmembrane region" description="Helical" evidence="7">
    <location>
        <begin position="224"/>
        <end position="243"/>
    </location>
</feature>
<name>A0ABT4X7U2_9BACI</name>
<feature type="transmembrane region" description="Helical" evidence="7">
    <location>
        <begin position="126"/>
        <end position="144"/>
    </location>
</feature>
<dbReference type="InterPro" id="IPR000620">
    <property type="entry name" value="EamA_dom"/>
</dbReference>
<dbReference type="Pfam" id="PF00892">
    <property type="entry name" value="EamA"/>
    <property type="match status" value="2"/>
</dbReference>
<gene>
    <name evidence="9" type="ORF">PJ311_17525</name>
</gene>
<evidence type="ECO:0000256" key="7">
    <source>
        <dbReference type="SAM" id="Phobius"/>
    </source>
</evidence>
<feature type="transmembrane region" description="Helical" evidence="7">
    <location>
        <begin position="183"/>
        <end position="204"/>
    </location>
</feature>
<reference evidence="9 10" key="1">
    <citation type="submission" date="2023-01" db="EMBL/GenBank/DDBJ databases">
        <title>Bacillus changyiensis sp. nov., isolated from a coastal deposit.</title>
        <authorList>
            <person name="Xiao G."/>
            <person name="Lai Q."/>
            <person name="Hu Z."/>
            <person name="Shao Z."/>
        </authorList>
    </citation>
    <scope>NUCLEOTIDE SEQUENCE [LARGE SCALE GENOMIC DNA]</scope>
    <source>
        <strain evidence="9 10">CLL-7-23</strain>
    </source>
</reference>
<evidence type="ECO:0000256" key="3">
    <source>
        <dbReference type="ARBA" id="ARBA00022475"/>
    </source>
</evidence>
<feature type="transmembrane region" description="Helical" evidence="7">
    <location>
        <begin position="68"/>
        <end position="88"/>
    </location>
</feature>
<evidence type="ECO:0000256" key="6">
    <source>
        <dbReference type="ARBA" id="ARBA00023136"/>
    </source>
</evidence>
<feature type="transmembrane region" description="Helical" evidence="7">
    <location>
        <begin position="34"/>
        <end position="56"/>
    </location>
</feature>
<keyword evidence="5 7" id="KW-1133">Transmembrane helix</keyword>
<accession>A0ABT4X7U2</accession>
<keyword evidence="3" id="KW-1003">Cell membrane</keyword>
<keyword evidence="4 7" id="KW-0812">Transmembrane</keyword>
<evidence type="ECO:0000256" key="1">
    <source>
        <dbReference type="ARBA" id="ARBA00004651"/>
    </source>
</evidence>
<evidence type="ECO:0000256" key="4">
    <source>
        <dbReference type="ARBA" id="ARBA00022692"/>
    </source>
</evidence>
<organism evidence="9 10">
    <name type="scientific">Bacillus changyiensis</name>
    <dbReference type="NCBI Taxonomy" id="3004103"/>
    <lineage>
        <taxon>Bacteria</taxon>
        <taxon>Bacillati</taxon>
        <taxon>Bacillota</taxon>
        <taxon>Bacilli</taxon>
        <taxon>Bacillales</taxon>
        <taxon>Bacillaceae</taxon>
        <taxon>Bacillus</taxon>
    </lineage>
</organism>
<dbReference type="InterPro" id="IPR037185">
    <property type="entry name" value="EmrE-like"/>
</dbReference>
<sequence>MKHQVKAYLAMAIAMTTVGSSFVVGKWILNDFPIYLASGIRYGIAAVLLLMLLYLTEKPFPKISKSDLLTLFMLALTGVFGFSVLLLYGLKYTTATESGIITSTTPMVICFISFMFLKEKLSRHQWFGILLAVCGISVIHLLSGESHEVIPGVPKWVGTIFIFGAVVGESLFTIFGKVLSGKLSALCIATFATLMGFFMFLPFAIYEALSFDFTQPTMTSWLNIIYYAVIVTVVGFVLWYYGVSKVAVSTSAVFTGIIAVSSLLLSYIFLKETIQWGHFVGIACVLLGIIATTRSDKTQLQEKSPTIKS</sequence>
<comment type="subcellular location">
    <subcellularLocation>
        <location evidence="1">Cell membrane</location>
        <topology evidence="1">Multi-pass membrane protein</topology>
    </subcellularLocation>
</comment>
<protein>
    <submittedName>
        <fullName evidence="9">DMT family transporter</fullName>
    </submittedName>
</protein>
<dbReference type="RefSeq" id="WP_271342156.1">
    <property type="nucleotide sequence ID" value="NZ_JAQKAB010000015.1"/>
</dbReference>
<evidence type="ECO:0000313" key="10">
    <source>
        <dbReference type="Proteomes" id="UP001211894"/>
    </source>
</evidence>
<dbReference type="EMBL" id="JAQKAB010000015">
    <property type="protein sequence ID" value="MDA7028344.1"/>
    <property type="molecule type" value="Genomic_DNA"/>
</dbReference>
<proteinExistence type="inferred from homology"/>
<evidence type="ECO:0000256" key="5">
    <source>
        <dbReference type="ARBA" id="ARBA00022989"/>
    </source>
</evidence>
<feature type="transmembrane region" description="Helical" evidence="7">
    <location>
        <begin position="7"/>
        <end position="28"/>
    </location>
</feature>
<feature type="transmembrane region" description="Helical" evidence="7">
    <location>
        <begin position="250"/>
        <end position="270"/>
    </location>
</feature>
<feature type="transmembrane region" description="Helical" evidence="7">
    <location>
        <begin position="100"/>
        <end position="117"/>
    </location>
</feature>
<dbReference type="Proteomes" id="UP001211894">
    <property type="component" value="Unassembled WGS sequence"/>
</dbReference>
<dbReference type="Gene3D" id="1.10.3730.20">
    <property type="match status" value="1"/>
</dbReference>
<evidence type="ECO:0000256" key="2">
    <source>
        <dbReference type="ARBA" id="ARBA00007362"/>
    </source>
</evidence>